<feature type="short sequence motif" description="Nudix box" evidence="4">
    <location>
        <begin position="38"/>
        <end position="59"/>
    </location>
</feature>
<dbReference type="PRINTS" id="PR00502">
    <property type="entry name" value="NUDIXFAMILY"/>
</dbReference>
<dbReference type="Proteomes" id="UP000315782">
    <property type="component" value="Unassembled WGS sequence"/>
</dbReference>
<feature type="domain" description="Nudix hydrolase" evidence="5">
    <location>
        <begin position="6"/>
        <end position="149"/>
    </location>
</feature>
<evidence type="ECO:0000313" key="7">
    <source>
        <dbReference type="Proteomes" id="UP000315782"/>
    </source>
</evidence>
<comment type="cofactor">
    <cofactor evidence="4">
        <name>a divalent metal cation</name>
        <dbReference type="ChEBI" id="CHEBI:60240"/>
    </cofactor>
</comment>
<dbReference type="EMBL" id="SHBI01000001">
    <property type="protein sequence ID" value="RZO23264.1"/>
    <property type="molecule type" value="Genomic_DNA"/>
</dbReference>
<evidence type="ECO:0000313" key="6">
    <source>
        <dbReference type="EMBL" id="RZO23264.1"/>
    </source>
</evidence>
<dbReference type="InterPro" id="IPR020084">
    <property type="entry name" value="NUDIX_hydrolase_CS"/>
</dbReference>
<dbReference type="PANTHER" id="PTHR23114">
    <property type="entry name" value="M7GPPPN-MRNA HYDROLASE"/>
    <property type="match status" value="1"/>
</dbReference>
<organism evidence="6 7">
    <name type="scientific">SAR86 cluster bacterium</name>
    <dbReference type="NCBI Taxonomy" id="2030880"/>
    <lineage>
        <taxon>Bacteria</taxon>
        <taxon>Pseudomonadati</taxon>
        <taxon>Pseudomonadota</taxon>
        <taxon>Gammaproteobacteria</taxon>
        <taxon>SAR86 cluster</taxon>
    </lineage>
</organism>
<dbReference type="NCBIfam" id="NF001938">
    <property type="entry name" value="PRK00714.1-5"/>
    <property type="match status" value="1"/>
</dbReference>
<dbReference type="NCBIfam" id="NF001937">
    <property type="entry name" value="PRK00714.1-4"/>
    <property type="match status" value="1"/>
</dbReference>
<dbReference type="AlphaFoldDB" id="A0A520MPW1"/>
<dbReference type="Pfam" id="PF00293">
    <property type="entry name" value="NUDIX"/>
    <property type="match status" value="1"/>
</dbReference>
<dbReference type="CDD" id="cd03671">
    <property type="entry name" value="NUDIX_Ap4A_hydrolase_plant_like"/>
    <property type="match status" value="1"/>
</dbReference>
<comment type="cofactor">
    <cofactor evidence="1">
        <name>Mn(2+)</name>
        <dbReference type="ChEBI" id="CHEBI:29035"/>
    </cofactor>
</comment>
<dbReference type="PROSITE" id="PS00893">
    <property type="entry name" value="NUDIX_BOX"/>
    <property type="match status" value="1"/>
</dbReference>
<dbReference type="PANTHER" id="PTHR23114:SF17">
    <property type="entry name" value="M7GPPPN-MRNA HYDROLASE"/>
    <property type="match status" value="1"/>
</dbReference>
<accession>A0A520MPW1</accession>
<comment type="caution">
    <text evidence="6">The sequence shown here is derived from an EMBL/GenBank/DDBJ whole genome shotgun (WGS) entry which is preliminary data.</text>
</comment>
<dbReference type="GO" id="GO:0034353">
    <property type="term" value="F:mRNA 5'-diphosphatase activity"/>
    <property type="evidence" value="ECO:0007669"/>
    <property type="project" value="TreeGrafter"/>
</dbReference>
<comment type="cofactor">
    <cofactor evidence="2">
        <name>Mg(2+)</name>
        <dbReference type="ChEBI" id="CHEBI:18420"/>
    </cofactor>
</comment>
<evidence type="ECO:0000259" key="5">
    <source>
        <dbReference type="PROSITE" id="PS51462"/>
    </source>
</evidence>
<protein>
    <recommendedName>
        <fullName evidence="4">RNA pyrophosphohydrolase</fullName>
        <ecNumber evidence="4">3.6.1.-</ecNumber>
    </recommendedName>
    <alternativeName>
        <fullName evidence="4">(Di)nucleoside polyphosphate hydrolase</fullName>
    </alternativeName>
</protein>
<dbReference type="SUPFAM" id="SSF55811">
    <property type="entry name" value="Nudix"/>
    <property type="match status" value="1"/>
</dbReference>
<dbReference type="EC" id="3.6.1.-" evidence="4"/>
<evidence type="ECO:0000256" key="2">
    <source>
        <dbReference type="ARBA" id="ARBA00001946"/>
    </source>
</evidence>
<dbReference type="NCBIfam" id="NF001936">
    <property type="entry name" value="PRK00714.1-3"/>
    <property type="match status" value="1"/>
</dbReference>
<proteinExistence type="inferred from homology"/>
<dbReference type="InterPro" id="IPR020476">
    <property type="entry name" value="Nudix_hydrolase"/>
</dbReference>
<evidence type="ECO:0000256" key="4">
    <source>
        <dbReference type="HAMAP-Rule" id="MF_00298"/>
    </source>
</evidence>
<dbReference type="InterPro" id="IPR022927">
    <property type="entry name" value="RppH"/>
</dbReference>
<comment type="similarity">
    <text evidence="4">Belongs to the Nudix hydrolase family. RppH subfamily.</text>
</comment>
<name>A0A520MPW1_9GAMM</name>
<dbReference type="Gene3D" id="3.90.79.10">
    <property type="entry name" value="Nucleoside Triphosphate Pyrophosphohydrolase"/>
    <property type="match status" value="1"/>
</dbReference>
<dbReference type="PROSITE" id="PS51462">
    <property type="entry name" value="NUDIX"/>
    <property type="match status" value="1"/>
</dbReference>
<dbReference type="InterPro" id="IPR015797">
    <property type="entry name" value="NUDIX_hydrolase-like_dom_sf"/>
</dbReference>
<dbReference type="GO" id="GO:0005737">
    <property type="term" value="C:cytoplasm"/>
    <property type="evidence" value="ECO:0007669"/>
    <property type="project" value="TreeGrafter"/>
</dbReference>
<comment type="function">
    <text evidence="4">Accelerates the degradation of transcripts by removing pyrophosphate from the 5'-end of triphosphorylated RNA, leading to a more labile monophosphorylated state that can stimulate subsequent ribonuclease cleavage.</text>
</comment>
<evidence type="ECO:0000256" key="3">
    <source>
        <dbReference type="ARBA" id="ARBA00022801"/>
    </source>
</evidence>
<evidence type="ECO:0000256" key="1">
    <source>
        <dbReference type="ARBA" id="ARBA00001936"/>
    </source>
</evidence>
<dbReference type="GO" id="GO:0006402">
    <property type="term" value="P:mRNA catabolic process"/>
    <property type="evidence" value="ECO:0007669"/>
    <property type="project" value="TreeGrafter"/>
</dbReference>
<gene>
    <name evidence="4" type="primary">rppH</name>
    <name evidence="4" type="synonym">nudH</name>
    <name evidence="6" type="ORF">EVA96_00410</name>
</gene>
<reference evidence="6 7" key="1">
    <citation type="submission" date="2019-02" db="EMBL/GenBank/DDBJ databases">
        <title>Prokaryotic population dynamics and viral predation in marine succession experiment using metagenomics: the confinement effect.</title>
        <authorList>
            <person name="Haro-Moreno J.M."/>
            <person name="Rodriguez-Valera F."/>
            <person name="Lopez-Perez M."/>
        </authorList>
    </citation>
    <scope>NUCLEOTIDE SEQUENCE [LARGE SCALE GENOMIC DNA]</scope>
    <source>
        <strain evidence="6">MED-G163</strain>
    </source>
</reference>
<dbReference type="InterPro" id="IPR000086">
    <property type="entry name" value="NUDIX_hydrolase_dom"/>
</dbReference>
<sequence length="162" mass="19354">MIKEPGYRLNVGLIILNDNGKLLLCKRKDVNSWQFPQGGIDFNENPSKAAKRELFEEVGIKSTSVKLIKEMGEWVKYDIPEKSRRRNFLKKKIKGQKQKWFMYKLRENTSISFENDPDKEFDDYKWVSYWYPLYSIVSFKKEVYRKVLNSLSSSFCNEFNHD</sequence>
<dbReference type="HAMAP" id="MF_00298">
    <property type="entry name" value="Nudix_RppH"/>
    <property type="match status" value="1"/>
</dbReference>
<keyword evidence="3 4" id="KW-0378">Hydrolase</keyword>